<proteinExistence type="predicted"/>
<feature type="domain" description="DZANK-type" evidence="7">
    <location>
        <begin position="3"/>
        <end position="49"/>
    </location>
</feature>
<evidence type="ECO:0000313" key="8">
    <source>
        <dbReference type="EMBL" id="MCC2209247.1"/>
    </source>
</evidence>
<reference evidence="8 9" key="1">
    <citation type="submission" date="2021-10" db="EMBL/GenBank/DDBJ databases">
        <title>Anaerobic single-cell dispensing facilitates the cultivation of human gut bacteria.</title>
        <authorList>
            <person name="Afrizal A."/>
        </authorList>
    </citation>
    <scope>NUCLEOTIDE SEQUENCE [LARGE SCALE GENOMIC DNA]</scope>
    <source>
        <strain evidence="8 9">CLA-AA-H232</strain>
    </source>
</reference>
<organism evidence="8 9">
    <name type="scientific">Hominilimicola fabiformis</name>
    <dbReference type="NCBI Taxonomy" id="2885356"/>
    <lineage>
        <taxon>Bacteria</taxon>
        <taxon>Bacillati</taxon>
        <taxon>Bacillota</taxon>
        <taxon>Clostridia</taxon>
        <taxon>Eubacteriales</taxon>
        <taxon>Oscillospiraceae</taxon>
        <taxon>Hominilimicola</taxon>
    </lineage>
</organism>
<evidence type="ECO:0000256" key="4">
    <source>
        <dbReference type="ARBA" id="ARBA00023136"/>
    </source>
</evidence>
<keyword evidence="2 5" id="KW-0812">Transmembrane</keyword>
<feature type="domain" description="TM2" evidence="6">
    <location>
        <begin position="63"/>
        <end position="114"/>
    </location>
</feature>
<evidence type="ECO:0000313" key="9">
    <source>
        <dbReference type="Proteomes" id="UP001198242"/>
    </source>
</evidence>
<dbReference type="InterPro" id="IPR025874">
    <property type="entry name" value="DZR"/>
</dbReference>
<dbReference type="GO" id="GO:0016020">
    <property type="term" value="C:membrane"/>
    <property type="evidence" value="ECO:0007669"/>
    <property type="project" value="UniProtKB-SubCell"/>
</dbReference>
<evidence type="ECO:0000256" key="3">
    <source>
        <dbReference type="ARBA" id="ARBA00022989"/>
    </source>
</evidence>
<dbReference type="RefSeq" id="WP_308455637.1">
    <property type="nucleotide sequence ID" value="NZ_JAJEQM010000001.1"/>
</dbReference>
<feature type="transmembrane region" description="Helical" evidence="5">
    <location>
        <begin position="67"/>
        <end position="86"/>
    </location>
</feature>
<keyword evidence="9" id="KW-1185">Reference proteome</keyword>
<gene>
    <name evidence="8" type="ORF">LKE05_00315</name>
</gene>
<evidence type="ECO:0000259" key="7">
    <source>
        <dbReference type="Pfam" id="PF12773"/>
    </source>
</evidence>
<dbReference type="Proteomes" id="UP001198242">
    <property type="component" value="Unassembled WGS sequence"/>
</dbReference>
<name>A0AAE3DWF7_9FIRM</name>
<feature type="transmembrane region" description="Helical" evidence="5">
    <location>
        <begin position="92"/>
        <end position="111"/>
    </location>
</feature>
<dbReference type="AlphaFoldDB" id="A0AAE3DWF7"/>
<sequence>MYCRNCGEQIDSNAAICVKCGFAKGTGVKYCANCGKEVVPGANVCTNCGFAIDNTPNINPETQKSKMTAGLLGIFLGGLGIHNFYLGYTGKAIAQIALSICFGAGAIWGLIEGIMILTGKINKDANGVPLKE</sequence>
<evidence type="ECO:0000256" key="2">
    <source>
        <dbReference type="ARBA" id="ARBA00022692"/>
    </source>
</evidence>
<dbReference type="EMBL" id="JAJEQM010000001">
    <property type="protein sequence ID" value="MCC2209247.1"/>
    <property type="molecule type" value="Genomic_DNA"/>
</dbReference>
<keyword evidence="3 5" id="KW-1133">Transmembrane helix</keyword>
<comment type="subcellular location">
    <subcellularLocation>
        <location evidence="1">Membrane</location>
        <topology evidence="1">Multi-pass membrane protein</topology>
    </subcellularLocation>
</comment>
<comment type="caution">
    <text evidence="8">The sequence shown here is derived from an EMBL/GenBank/DDBJ whole genome shotgun (WGS) entry which is preliminary data.</text>
</comment>
<evidence type="ECO:0000256" key="5">
    <source>
        <dbReference type="SAM" id="Phobius"/>
    </source>
</evidence>
<protein>
    <submittedName>
        <fullName evidence="8">TM2 domain-containing protein</fullName>
    </submittedName>
</protein>
<accession>A0AAE3DWF7</accession>
<dbReference type="InterPro" id="IPR007829">
    <property type="entry name" value="TM2"/>
</dbReference>
<evidence type="ECO:0000256" key="1">
    <source>
        <dbReference type="ARBA" id="ARBA00004141"/>
    </source>
</evidence>
<keyword evidence="4 5" id="KW-0472">Membrane</keyword>
<dbReference type="Pfam" id="PF05154">
    <property type="entry name" value="TM2"/>
    <property type="match status" value="1"/>
</dbReference>
<evidence type="ECO:0000259" key="6">
    <source>
        <dbReference type="Pfam" id="PF05154"/>
    </source>
</evidence>
<dbReference type="Pfam" id="PF12773">
    <property type="entry name" value="DZR"/>
    <property type="match status" value="1"/>
</dbReference>